<sequence>MNQLPAASAHSADDCHDQGPLVPMGPDEVQRISRILKALADPTRLQLLSMIKNSPGGEACVCALTAPLGLTQSTVSHHLKTLTEAGLISRDKRGPWAWYSIVPDRLDAVGFLLTSSPPQRPRSTIT</sequence>
<comment type="caution">
    <text evidence="6">The sequence shown here is derived from an EMBL/GenBank/DDBJ whole genome shotgun (WGS) entry which is preliminary data.</text>
</comment>
<evidence type="ECO:0000256" key="1">
    <source>
        <dbReference type="ARBA" id="ARBA00023015"/>
    </source>
</evidence>
<dbReference type="EMBL" id="VCKW01000170">
    <property type="protein sequence ID" value="TMQ92218.1"/>
    <property type="molecule type" value="Genomic_DNA"/>
</dbReference>
<dbReference type="Gene3D" id="1.10.10.10">
    <property type="entry name" value="Winged helix-like DNA-binding domain superfamily/Winged helix DNA-binding domain"/>
    <property type="match status" value="1"/>
</dbReference>
<dbReference type="GO" id="GO:0003700">
    <property type="term" value="F:DNA-binding transcription factor activity"/>
    <property type="evidence" value="ECO:0007669"/>
    <property type="project" value="InterPro"/>
</dbReference>
<accession>A0A5C4J5D4</accession>
<feature type="domain" description="HTH arsR-type" evidence="5">
    <location>
        <begin position="24"/>
        <end position="121"/>
    </location>
</feature>
<organism evidence="6 7">
    <name type="scientific">Actinomadura soli</name>
    <dbReference type="NCBI Taxonomy" id="2508997"/>
    <lineage>
        <taxon>Bacteria</taxon>
        <taxon>Bacillati</taxon>
        <taxon>Actinomycetota</taxon>
        <taxon>Actinomycetes</taxon>
        <taxon>Streptosporangiales</taxon>
        <taxon>Thermomonosporaceae</taxon>
        <taxon>Actinomadura</taxon>
    </lineage>
</organism>
<dbReference type="Pfam" id="PF01022">
    <property type="entry name" value="HTH_5"/>
    <property type="match status" value="1"/>
</dbReference>
<dbReference type="InterPro" id="IPR036388">
    <property type="entry name" value="WH-like_DNA-bd_sf"/>
</dbReference>
<feature type="compositionally biased region" description="Low complexity" evidence="4">
    <location>
        <begin position="1"/>
        <end position="10"/>
    </location>
</feature>
<evidence type="ECO:0000259" key="5">
    <source>
        <dbReference type="PROSITE" id="PS50987"/>
    </source>
</evidence>
<dbReference type="InterPro" id="IPR011991">
    <property type="entry name" value="ArsR-like_HTH"/>
</dbReference>
<dbReference type="Proteomes" id="UP000309174">
    <property type="component" value="Unassembled WGS sequence"/>
</dbReference>
<evidence type="ECO:0000313" key="7">
    <source>
        <dbReference type="Proteomes" id="UP000309174"/>
    </source>
</evidence>
<dbReference type="PROSITE" id="PS50987">
    <property type="entry name" value="HTH_ARSR_2"/>
    <property type="match status" value="1"/>
</dbReference>
<evidence type="ECO:0000256" key="3">
    <source>
        <dbReference type="ARBA" id="ARBA00023163"/>
    </source>
</evidence>
<dbReference type="PANTHER" id="PTHR33154">
    <property type="entry name" value="TRANSCRIPTIONAL REGULATOR, ARSR FAMILY"/>
    <property type="match status" value="1"/>
</dbReference>
<evidence type="ECO:0000313" key="6">
    <source>
        <dbReference type="EMBL" id="TMQ92218.1"/>
    </source>
</evidence>
<dbReference type="AlphaFoldDB" id="A0A5C4J5D4"/>
<feature type="region of interest" description="Disordered" evidence="4">
    <location>
        <begin position="1"/>
        <end position="24"/>
    </location>
</feature>
<dbReference type="RefSeq" id="WP_138648155.1">
    <property type="nucleotide sequence ID" value="NZ_VCKW01000170.1"/>
</dbReference>
<keyword evidence="1" id="KW-0805">Transcription regulation</keyword>
<keyword evidence="7" id="KW-1185">Reference proteome</keyword>
<dbReference type="NCBIfam" id="NF033788">
    <property type="entry name" value="HTH_metalloreg"/>
    <property type="match status" value="1"/>
</dbReference>
<reference evidence="6 7" key="1">
    <citation type="submission" date="2019-05" db="EMBL/GenBank/DDBJ databases">
        <title>Draft genome sequence of Actinomadura sp. 14C53.</title>
        <authorList>
            <person name="Saricaoglu S."/>
            <person name="Isik K."/>
        </authorList>
    </citation>
    <scope>NUCLEOTIDE SEQUENCE [LARGE SCALE GENOMIC DNA]</scope>
    <source>
        <strain evidence="6 7">14C53</strain>
    </source>
</reference>
<keyword evidence="2" id="KW-0238">DNA-binding</keyword>
<evidence type="ECO:0000256" key="2">
    <source>
        <dbReference type="ARBA" id="ARBA00023125"/>
    </source>
</evidence>
<dbReference type="InterPro" id="IPR001845">
    <property type="entry name" value="HTH_ArsR_DNA-bd_dom"/>
</dbReference>
<dbReference type="SMART" id="SM00418">
    <property type="entry name" value="HTH_ARSR"/>
    <property type="match status" value="1"/>
</dbReference>
<proteinExistence type="predicted"/>
<keyword evidence="3" id="KW-0804">Transcription</keyword>
<gene>
    <name evidence="6" type="ORF">ETD83_27730</name>
</gene>
<protein>
    <submittedName>
        <fullName evidence="6">Helix-turn-helix transcriptional regulator</fullName>
    </submittedName>
</protein>
<dbReference type="InterPro" id="IPR036390">
    <property type="entry name" value="WH_DNA-bd_sf"/>
</dbReference>
<dbReference type="CDD" id="cd00090">
    <property type="entry name" value="HTH_ARSR"/>
    <property type="match status" value="1"/>
</dbReference>
<dbReference type="PANTHER" id="PTHR33154:SF18">
    <property type="entry name" value="ARSENICAL RESISTANCE OPERON REPRESSOR"/>
    <property type="match status" value="1"/>
</dbReference>
<dbReference type="GO" id="GO:0003677">
    <property type="term" value="F:DNA binding"/>
    <property type="evidence" value="ECO:0007669"/>
    <property type="project" value="UniProtKB-KW"/>
</dbReference>
<dbReference type="OrthoDB" id="9798835at2"/>
<name>A0A5C4J5D4_9ACTN</name>
<dbReference type="PRINTS" id="PR00778">
    <property type="entry name" value="HTHARSR"/>
</dbReference>
<evidence type="ECO:0000256" key="4">
    <source>
        <dbReference type="SAM" id="MobiDB-lite"/>
    </source>
</evidence>
<dbReference type="SUPFAM" id="SSF46785">
    <property type="entry name" value="Winged helix' DNA-binding domain"/>
    <property type="match status" value="1"/>
</dbReference>
<dbReference type="InterPro" id="IPR051081">
    <property type="entry name" value="HTH_MetalResp_TranReg"/>
</dbReference>